<gene>
    <name evidence="6" type="ORF">HXK23_01480</name>
</gene>
<dbReference type="PROSITE" id="PS51464">
    <property type="entry name" value="SIS"/>
    <property type="match status" value="1"/>
</dbReference>
<dbReference type="Pfam" id="PF01418">
    <property type="entry name" value="HTH_6"/>
    <property type="match status" value="1"/>
</dbReference>
<dbReference type="GO" id="GO:1901135">
    <property type="term" value="P:carbohydrate derivative metabolic process"/>
    <property type="evidence" value="ECO:0007669"/>
    <property type="project" value="InterPro"/>
</dbReference>
<accession>A0A930W3J8</accession>
<dbReference type="InterPro" id="IPR046348">
    <property type="entry name" value="SIS_dom_sf"/>
</dbReference>
<evidence type="ECO:0000313" key="7">
    <source>
        <dbReference type="Proteomes" id="UP000772566"/>
    </source>
</evidence>
<evidence type="ECO:0000256" key="3">
    <source>
        <dbReference type="ARBA" id="ARBA00023163"/>
    </source>
</evidence>
<dbReference type="PANTHER" id="PTHR30514">
    <property type="entry name" value="GLUCOKINASE"/>
    <property type="match status" value="1"/>
</dbReference>
<evidence type="ECO:0000259" key="5">
    <source>
        <dbReference type="PROSITE" id="PS51464"/>
    </source>
</evidence>
<dbReference type="InterPro" id="IPR001347">
    <property type="entry name" value="SIS_dom"/>
</dbReference>
<dbReference type="InterPro" id="IPR047640">
    <property type="entry name" value="RpiR-like"/>
</dbReference>
<dbReference type="InterPro" id="IPR035472">
    <property type="entry name" value="RpiR-like_SIS"/>
</dbReference>
<dbReference type="PANTHER" id="PTHR30514:SF1">
    <property type="entry name" value="HTH-TYPE TRANSCRIPTIONAL REGULATOR HEXR-RELATED"/>
    <property type="match status" value="1"/>
</dbReference>
<dbReference type="Gene3D" id="3.40.50.10490">
    <property type="entry name" value="Glucose-6-phosphate isomerase like protein, domain 1"/>
    <property type="match status" value="1"/>
</dbReference>
<protein>
    <submittedName>
        <fullName evidence="6">MurR/RpiR family transcriptional regulator</fullName>
    </submittedName>
</protein>
<evidence type="ECO:0000259" key="4">
    <source>
        <dbReference type="PROSITE" id="PS51071"/>
    </source>
</evidence>
<dbReference type="Pfam" id="PF01380">
    <property type="entry name" value="SIS"/>
    <property type="match status" value="1"/>
</dbReference>
<keyword evidence="1" id="KW-0805">Transcription regulation</keyword>
<dbReference type="SUPFAM" id="SSF46689">
    <property type="entry name" value="Homeodomain-like"/>
    <property type="match status" value="1"/>
</dbReference>
<dbReference type="Gene3D" id="1.10.10.10">
    <property type="entry name" value="Winged helix-like DNA-binding domain superfamily/Winged helix DNA-binding domain"/>
    <property type="match status" value="1"/>
</dbReference>
<evidence type="ECO:0000313" key="6">
    <source>
        <dbReference type="EMBL" id="MBF4808890.1"/>
    </source>
</evidence>
<evidence type="ECO:0000256" key="2">
    <source>
        <dbReference type="ARBA" id="ARBA00023125"/>
    </source>
</evidence>
<dbReference type="GO" id="GO:0097367">
    <property type="term" value="F:carbohydrate derivative binding"/>
    <property type="evidence" value="ECO:0007669"/>
    <property type="project" value="InterPro"/>
</dbReference>
<dbReference type="GO" id="GO:0003700">
    <property type="term" value="F:DNA-binding transcription factor activity"/>
    <property type="evidence" value="ECO:0007669"/>
    <property type="project" value="InterPro"/>
</dbReference>
<comment type="caution">
    <text evidence="6">The sequence shown here is derived from an EMBL/GenBank/DDBJ whole genome shotgun (WGS) entry which is preliminary data.</text>
</comment>
<organism evidence="6 7">
    <name type="scientific">Lancefieldella parvula</name>
    <dbReference type="NCBI Taxonomy" id="1382"/>
    <lineage>
        <taxon>Bacteria</taxon>
        <taxon>Bacillati</taxon>
        <taxon>Actinomycetota</taxon>
        <taxon>Coriobacteriia</taxon>
        <taxon>Coriobacteriales</taxon>
        <taxon>Atopobiaceae</taxon>
        <taxon>Lancefieldella</taxon>
    </lineage>
</organism>
<dbReference type="InterPro" id="IPR009057">
    <property type="entry name" value="Homeodomain-like_sf"/>
</dbReference>
<dbReference type="AlphaFoldDB" id="A0A930W3J8"/>
<feature type="domain" description="SIS" evidence="5">
    <location>
        <begin position="125"/>
        <end position="266"/>
    </location>
</feature>
<proteinExistence type="predicted"/>
<keyword evidence="2" id="KW-0238">DNA-binding</keyword>
<keyword evidence="3" id="KW-0804">Transcription</keyword>
<feature type="domain" description="HTH rpiR-type" evidence="4">
    <location>
        <begin position="2"/>
        <end position="78"/>
    </location>
</feature>
<dbReference type="InterPro" id="IPR036388">
    <property type="entry name" value="WH-like_DNA-bd_sf"/>
</dbReference>
<dbReference type="PROSITE" id="PS51071">
    <property type="entry name" value="HTH_RPIR"/>
    <property type="match status" value="1"/>
</dbReference>
<dbReference type="SUPFAM" id="SSF53697">
    <property type="entry name" value="SIS domain"/>
    <property type="match status" value="1"/>
</dbReference>
<dbReference type="Proteomes" id="UP000772566">
    <property type="component" value="Unassembled WGS sequence"/>
</dbReference>
<dbReference type="GO" id="GO:0003677">
    <property type="term" value="F:DNA binding"/>
    <property type="evidence" value="ECO:0007669"/>
    <property type="project" value="UniProtKB-KW"/>
</dbReference>
<sequence>MRGVRLRLEEYRKNASSAERDIVDYILSDPEAAVGQSIHKLAAQTYTSASTVVRLCKKLGCGGYKEFQQALIYELAVSNKSNDIAVGGVIAGDTTDVIIEKVTAKNISSLELTRQLLDAQVVDSVVSLMMQAHSICLFGMGASLLVARDLQLKLMRLNINCNLSDDYHSQMLYAKNMGREDLAIVVSYSGLTREAIECAWIAKANGSKVVAITRGGIDSELIHRSDYVLGVAETEHIMRSGAMSSRIAQLNVVDALFAAYVNRNYEKSVKRFSTNYIGKLDSAERVNTLSSDQDLPGTANDVIA</sequence>
<evidence type="ECO:0000256" key="1">
    <source>
        <dbReference type="ARBA" id="ARBA00023015"/>
    </source>
</evidence>
<dbReference type="CDD" id="cd05013">
    <property type="entry name" value="SIS_RpiR"/>
    <property type="match status" value="1"/>
</dbReference>
<dbReference type="EMBL" id="JABZGT010000045">
    <property type="protein sequence ID" value="MBF4808890.1"/>
    <property type="molecule type" value="Genomic_DNA"/>
</dbReference>
<dbReference type="InterPro" id="IPR000281">
    <property type="entry name" value="HTH_RpiR"/>
</dbReference>
<reference evidence="6" key="1">
    <citation type="submission" date="2020-04" db="EMBL/GenBank/DDBJ databases">
        <title>Deep metagenomics examines the oral microbiome during advanced dental caries in children, revealing novel taxa and co-occurrences with host molecules.</title>
        <authorList>
            <person name="Baker J.L."/>
            <person name="Morton J.T."/>
            <person name="Dinis M."/>
            <person name="Alvarez R."/>
            <person name="Tran N.C."/>
            <person name="Knight R."/>
            <person name="Edlund A."/>
        </authorList>
    </citation>
    <scope>NUCLEOTIDE SEQUENCE</scope>
    <source>
        <strain evidence="6">JCVI_22A_bin.2</strain>
    </source>
</reference>
<name>A0A930W3J8_9ACTN</name>